<dbReference type="AlphaFoldDB" id="A0A4Y2RVJ2"/>
<name>A0A4Y2RVJ2_ARAVE</name>
<proteinExistence type="predicted"/>
<organism evidence="1 2">
    <name type="scientific">Araneus ventricosus</name>
    <name type="common">Orbweaver spider</name>
    <name type="synonym">Epeira ventricosa</name>
    <dbReference type="NCBI Taxonomy" id="182803"/>
    <lineage>
        <taxon>Eukaryota</taxon>
        <taxon>Metazoa</taxon>
        <taxon>Ecdysozoa</taxon>
        <taxon>Arthropoda</taxon>
        <taxon>Chelicerata</taxon>
        <taxon>Arachnida</taxon>
        <taxon>Araneae</taxon>
        <taxon>Araneomorphae</taxon>
        <taxon>Entelegynae</taxon>
        <taxon>Araneoidea</taxon>
        <taxon>Araneidae</taxon>
        <taxon>Araneus</taxon>
    </lineage>
</organism>
<gene>
    <name evidence="1" type="ORF">AVEN_132449_1</name>
</gene>
<protein>
    <submittedName>
        <fullName evidence="1">Uncharacterized protein</fullName>
    </submittedName>
</protein>
<dbReference type="EMBL" id="BGPR01018650">
    <property type="protein sequence ID" value="GBN79751.1"/>
    <property type="molecule type" value="Genomic_DNA"/>
</dbReference>
<accession>A0A4Y2RVJ2</accession>
<comment type="caution">
    <text evidence="1">The sequence shown here is derived from an EMBL/GenBank/DDBJ whole genome shotgun (WGS) entry which is preliminary data.</text>
</comment>
<keyword evidence="2" id="KW-1185">Reference proteome</keyword>
<dbReference type="Proteomes" id="UP000499080">
    <property type="component" value="Unassembled WGS sequence"/>
</dbReference>
<sequence length="104" mass="12042">MLTAARIPLSDDCAGFAKKKRAFHREKKYSGCNTVVRQHRILGDLHRMARDGNETEKSETHFHLLILAFANSFPGTYVMKTFVHFITDLHQYSREIPVINCYKT</sequence>
<evidence type="ECO:0000313" key="2">
    <source>
        <dbReference type="Proteomes" id="UP000499080"/>
    </source>
</evidence>
<evidence type="ECO:0000313" key="1">
    <source>
        <dbReference type="EMBL" id="GBN79751.1"/>
    </source>
</evidence>
<reference evidence="1 2" key="1">
    <citation type="journal article" date="2019" name="Sci. Rep.">
        <title>Orb-weaving spider Araneus ventricosus genome elucidates the spidroin gene catalogue.</title>
        <authorList>
            <person name="Kono N."/>
            <person name="Nakamura H."/>
            <person name="Ohtoshi R."/>
            <person name="Moran D.A.P."/>
            <person name="Shinohara A."/>
            <person name="Yoshida Y."/>
            <person name="Fujiwara M."/>
            <person name="Mori M."/>
            <person name="Tomita M."/>
            <person name="Arakawa K."/>
        </authorList>
    </citation>
    <scope>NUCLEOTIDE SEQUENCE [LARGE SCALE GENOMIC DNA]</scope>
</reference>